<protein>
    <submittedName>
        <fullName evidence="1">Uncharacterized protein</fullName>
    </submittedName>
</protein>
<dbReference type="EMBL" id="WKPR01000004">
    <property type="protein sequence ID" value="MSB19108.1"/>
    <property type="molecule type" value="Genomic_DNA"/>
</dbReference>
<accession>A0A6I2QXN9</accession>
<proteinExistence type="predicted"/>
<name>A0A6I2QXN9_FLAPL</name>
<evidence type="ECO:0000313" key="1">
    <source>
        <dbReference type="EMBL" id="MSB19108.1"/>
    </source>
</evidence>
<reference evidence="1 2" key="1">
    <citation type="journal article" date="2019" name="Nat. Med.">
        <title>A library of human gut bacterial isolates paired with longitudinal multiomics data enables mechanistic microbiome research.</title>
        <authorList>
            <person name="Poyet M."/>
            <person name="Groussin M."/>
            <person name="Gibbons S.M."/>
            <person name="Avila-Pacheco J."/>
            <person name="Jiang X."/>
            <person name="Kearney S.M."/>
            <person name="Perrotta A.R."/>
            <person name="Berdy B."/>
            <person name="Zhao S."/>
            <person name="Lieberman T.D."/>
            <person name="Swanson P.K."/>
            <person name="Smith M."/>
            <person name="Roesemann S."/>
            <person name="Alexander J.E."/>
            <person name="Rich S.A."/>
            <person name="Livny J."/>
            <person name="Vlamakis H."/>
            <person name="Clish C."/>
            <person name="Bullock K."/>
            <person name="Deik A."/>
            <person name="Scott J."/>
            <person name="Pierce K.A."/>
            <person name="Xavier R.J."/>
            <person name="Alm E.J."/>
        </authorList>
    </citation>
    <scope>NUCLEOTIDE SEQUENCE [LARGE SCALE GENOMIC DNA]</scope>
    <source>
        <strain evidence="1 2">BIOML-A2</strain>
    </source>
</reference>
<gene>
    <name evidence="1" type="ORF">GKE97_06195</name>
</gene>
<evidence type="ECO:0000313" key="2">
    <source>
        <dbReference type="Proteomes" id="UP000434475"/>
    </source>
</evidence>
<dbReference type="AlphaFoldDB" id="A0A6I2QXN9"/>
<comment type="caution">
    <text evidence="1">The sequence shown here is derived from an EMBL/GenBank/DDBJ whole genome shotgun (WGS) entry which is preliminary data.</text>
</comment>
<dbReference type="Proteomes" id="UP000434475">
    <property type="component" value="Unassembled WGS sequence"/>
</dbReference>
<organism evidence="1 2">
    <name type="scientific">Flavonifractor plautii</name>
    <name type="common">Fusobacterium plautii</name>
    <dbReference type="NCBI Taxonomy" id="292800"/>
    <lineage>
        <taxon>Bacteria</taxon>
        <taxon>Bacillati</taxon>
        <taxon>Bacillota</taxon>
        <taxon>Clostridia</taxon>
        <taxon>Eubacteriales</taxon>
        <taxon>Oscillospiraceae</taxon>
        <taxon>Flavonifractor</taxon>
    </lineage>
</organism>
<sequence length="140" mass="16084">MKILVEHEVPCERGMEQKCLYPGDYCGNDVCRYHTHRDRTHGRKAPVERHLPKCTLFDEWLPGEYLKCEKCMAAVAASRRSHEPIPLKELREINEPTPVWWAEAGFWCLIQNGILTAPSGMSAQVNEMSGTFYFCQPEEG</sequence>
<dbReference type="RefSeq" id="WP_172697467.1">
    <property type="nucleotide sequence ID" value="NZ_WKPR01000004.1"/>
</dbReference>